<keyword evidence="3" id="KW-1185">Reference proteome</keyword>
<accession>A0A0M9W9I3</accession>
<evidence type="ECO:0000256" key="1">
    <source>
        <dbReference type="SAM" id="Phobius"/>
    </source>
</evidence>
<evidence type="ECO:0000313" key="2">
    <source>
        <dbReference type="EMBL" id="KOS36323.1"/>
    </source>
</evidence>
<feature type="transmembrane region" description="Helical" evidence="1">
    <location>
        <begin position="52"/>
        <end position="70"/>
    </location>
</feature>
<proteinExistence type="predicted"/>
<keyword evidence="1" id="KW-0812">Transmembrane</keyword>
<dbReference type="Proteomes" id="UP000037696">
    <property type="component" value="Unassembled WGS sequence"/>
</dbReference>
<keyword evidence="1" id="KW-1133">Transmembrane helix</keyword>
<organism evidence="2 3">
    <name type="scientific">Penicillium nordicum</name>
    <dbReference type="NCBI Taxonomy" id="229535"/>
    <lineage>
        <taxon>Eukaryota</taxon>
        <taxon>Fungi</taxon>
        <taxon>Dikarya</taxon>
        <taxon>Ascomycota</taxon>
        <taxon>Pezizomycotina</taxon>
        <taxon>Eurotiomycetes</taxon>
        <taxon>Eurotiomycetidae</taxon>
        <taxon>Eurotiales</taxon>
        <taxon>Aspergillaceae</taxon>
        <taxon>Penicillium</taxon>
    </lineage>
</organism>
<dbReference type="EMBL" id="LHQQ01000500">
    <property type="protein sequence ID" value="KOS36323.1"/>
    <property type="molecule type" value="Genomic_DNA"/>
</dbReference>
<feature type="transmembrane region" description="Helical" evidence="1">
    <location>
        <begin position="174"/>
        <end position="194"/>
    </location>
</feature>
<dbReference type="AlphaFoldDB" id="A0A0M9W9I3"/>
<sequence length="406" mass="45009">MPPLFSRHFNSREELSYQLTNPSDIFSVLLILGGDVVWRAIAQLAGPPVTPIAFPFGWVAYVVSALLTAIGENRFMPALDNPCKVINGRTGYVRENNSFILGRIMRDLEIWMDNRIKEHMRRMLEQRWEISRHDGERPAQRGCGEAVRKPVRGGLCVSIYHAGQAQSGHPGHDWLYFLGFATALLQLGIAAIPCGLDGDWSILVVTAAGIILSFTTASLRQWPKEKWACRHNSTKTVILTKGNGSQHAIVIIGDNKGLDIEDLATGPSAMDVSIPFSVTKIALLILAFLWVALLVVAAGVKQHSWFLLAIGAIRTLEDIFVAGSPRHPAAFGMPLNFENVIGEAKVMNTLFAVEQAYPRVGRSMLDTFFPGKLRPKERERWGEFERLADAMDQSLADQDDSRPMHA</sequence>
<evidence type="ECO:0000313" key="3">
    <source>
        <dbReference type="Proteomes" id="UP000037696"/>
    </source>
</evidence>
<protein>
    <submittedName>
        <fullName evidence="2">Uncharacterized protein</fullName>
    </submittedName>
</protein>
<comment type="caution">
    <text evidence="2">The sequence shown here is derived from an EMBL/GenBank/DDBJ whole genome shotgun (WGS) entry which is preliminary data.</text>
</comment>
<keyword evidence="1" id="KW-0472">Membrane</keyword>
<gene>
    <name evidence="2" type="ORF">ACN38_g12945</name>
</gene>
<reference evidence="2 3" key="1">
    <citation type="submission" date="2015-08" db="EMBL/GenBank/DDBJ databases">
        <title>Genome sequencing of Penicillium nordicum.</title>
        <authorList>
            <person name="Nguyen H.D."/>
            <person name="Seifert K.A."/>
        </authorList>
    </citation>
    <scope>NUCLEOTIDE SEQUENCE [LARGE SCALE GENOMIC DNA]</scope>
    <source>
        <strain evidence="2 3">DAOMC 185683</strain>
    </source>
</reference>
<dbReference type="OrthoDB" id="1937642at2759"/>
<name>A0A0M9W9I3_9EURO</name>
<dbReference type="STRING" id="229535.A0A0M9W9I3"/>
<feature type="transmembrane region" description="Helical" evidence="1">
    <location>
        <begin position="200"/>
        <end position="219"/>
    </location>
</feature>
<feature type="transmembrane region" description="Helical" evidence="1">
    <location>
        <begin position="281"/>
        <end position="300"/>
    </location>
</feature>